<reference evidence="1 2" key="1">
    <citation type="journal article" date="2014" name="BMC Genomics">
        <title>Comparison of environmental and isolate Sulfobacillus genomes reveals diverse carbon, sulfur, nitrogen, and hydrogen metabolisms.</title>
        <authorList>
            <person name="Justice N.B."/>
            <person name="Norman A."/>
            <person name="Brown C.T."/>
            <person name="Singh A."/>
            <person name="Thomas B.C."/>
            <person name="Banfield J.F."/>
        </authorList>
    </citation>
    <scope>NUCLEOTIDE SEQUENCE [LARGE SCALE GENOMIC DNA]</scope>
    <source>
        <strain evidence="1">AMDSBA4</strain>
    </source>
</reference>
<proteinExistence type="predicted"/>
<comment type="caution">
    <text evidence="1">The sequence shown here is derived from an EMBL/GenBank/DDBJ whole genome shotgun (WGS) entry which is preliminary data.</text>
</comment>
<dbReference type="EMBL" id="PXYW01000009">
    <property type="protein sequence ID" value="PSR34391.1"/>
    <property type="molecule type" value="Genomic_DNA"/>
</dbReference>
<accession>A0A2T2XIR1</accession>
<dbReference type="AlphaFoldDB" id="A0A2T2XIR1"/>
<organism evidence="1 2">
    <name type="scientific">Sulfobacillus benefaciens</name>
    <dbReference type="NCBI Taxonomy" id="453960"/>
    <lineage>
        <taxon>Bacteria</taxon>
        <taxon>Bacillati</taxon>
        <taxon>Bacillota</taxon>
        <taxon>Clostridia</taxon>
        <taxon>Eubacteriales</taxon>
        <taxon>Clostridiales Family XVII. Incertae Sedis</taxon>
        <taxon>Sulfobacillus</taxon>
    </lineage>
</organism>
<evidence type="ECO:0000313" key="2">
    <source>
        <dbReference type="Proteomes" id="UP000242972"/>
    </source>
</evidence>
<evidence type="ECO:0000313" key="1">
    <source>
        <dbReference type="EMBL" id="PSR34391.1"/>
    </source>
</evidence>
<sequence>MKAPVEIEYVPQAEDSQMERYSSRIVLRDNAYDYLDALRSSAGDVILGWTLVGSEVYLLWGQDSYLYRYRIVIDEVLDPLPAMRVTYLTPPRRHNRRREWRSNTKIPGKFTKIAGEQEDPPETPRMLRTISRNISYSAIRFYSRHSLKPDTRLKTQWQLPDGNVLAGEMRVLRTLNAITVYQGIEGHDIVAVWDPPLNESQLNLWKAFCDRHRYD</sequence>
<dbReference type="Proteomes" id="UP000242972">
    <property type="component" value="Unassembled WGS sequence"/>
</dbReference>
<protein>
    <submittedName>
        <fullName evidence="1">Uncharacterized protein</fullName>
    </submittedName>
</protein>
<gene>
    <name evidence="1" type="ORF">C7B46_05605</name>
</gene>
<name>A0A2T2XIR1_9FIRM</name>